<dbReference type="InterPro" id="IPR044992">
    <property type="entry name" value="ChyE-like"/>
</dbReference>
<dbReference type="SUPFAM" id="SSF52317">
    <property type="entry name" value="Class I glutamine amidotransferase-like"/>
    <property type="match status" value="1"/>
</dbReference>
<dbReference type="PANTHER" id="PTHR24321">
    <property type="entry name" value="DEHYDROGENASES, SHORT CHAIN"/>
    <property type="match status" value="1"/>
</dbReference>
<gene>
    <name evidence="5" type="ORF">FPCIR_2406</name>
</gene>
<dbReference type="AlphaFoldDB" id="A0A8H5PRD1"/>
<protein>
    <submittedName>
        <fullName evidence="5">Uncharacterized protein</fullName>
    </submittedName>
</protein>
<evidence type="ECO:0000256" key="1">
    <source>
        <dbReference type="ARBA" id="ARBA00006484"/>
    </source>
</evidence>
<dbReference type="OrthoDB" id="2684236at2759"/>
<proteinExistence type="inferred from homology"/>
<evidence type="ECO:0000313" key="5">
    <source>
        <dbReference type="EMBL" id="KAF5601072.1"/>
    </source>
</evidence>
<dbReference type="EMBL" id="JAAOAS010000051">
    <property type="protein sequence ID" value="KAF5601072.1"/>
    <property type="molecule type" value="Genomic_DNA"/>
</dbReference>
<comment type="caution">
    <text evidence="5">The sequence shown here is derived from an EMBL/GenBank/DDBJ whole genome shotgun (WGS) entry which is preliminary data.</text>
</comment>
<evidence type="ECO:0000313" key="6">
    <source>
        <dbReference type="Proteomes" id="UP000546213"/>
    </source>
</evidence>
<evidence type="ECO:0000256" key="2">
    <source>
        <dbReference type="ARBA" id="ARBA00022857"/>
    </source>
</evidence>
<sequence length="975" mass="108390">MTSFDGKTIAITGAASGIGLAVARLLASRYAQLSLADMNGAGLEAALESLPGDGHIITEVDVRNSQEINEWIEKTVSVFGKLDGAVNMAGVFTHGTCLREETDNTWDFIMEVNARGVFNCLRAELNHMKSGGSIVSAASVDGQAGFANASIYCVSKHAVIGRSRSAAKENENIRINCVAPGSVRTPMMEGEGMAEAVEEEVAQQVQKRPAEPLEIANVVAFLLSDEASFVTGAVYNVAETWGPTYSGIFAHRLRAVNKTLGSGKVLQISAFDIIKDEYPDPNDFDAFLITGSIKGVYDEDLWITRLKTFIQETYQTYQHVRLFGACFGHQIISEALLEKYGAIVEKDPKGYEVGIHKVAWNPKFRAHFSHILSLPEGDGLRIQFAHGDHVRFEAAWPESWMSIGSTPHCAVQGIFQPGRVLTFQGHFEFTEEISTETIKYFYTPERGFAPEQTQAALEQIRGQDDSEEAAKILGAKAVDHAVNLDPHTWTLPSSYKPSQADGKQTIIPDPRVFSNVFSIPCETEAQSIETLLAYPDASHAAVHLALLECFRNLKASAKALDVKVIQPPSYDETKSPEPASPSEPTQLPASQKWDLLIKLAVTRFTTWWSGIELLLNHASAYSHHGGTRAALQLTKDYLPPLDILLVWYSLMLSPEAYEAACNAQGTNATRLKNLCFPWPAIRDVIDMDKMQLVLPRSAQKLFTNITSQPCDILEYLQSPPAYTDTGKVHIETDLFSEVKRHEDIIEESNKLLWIRSPALQGSLIRAGLEYLDFHLREPNAVEEEMVCHQSFGVRLFWRTHRLFPRQYKAFLKEIGGMQPDQTQAQDLKRDAKILFDMDDPSPVQEHCHCWTCERIRDDLPEFVYIKPSTAASSSTSLSPMQKQISSLSAETLLQIQDDLGFCLAVEDARRSGLPLPTRPPTTAEKEADKIAKQKQKELGYRPGLNEYVEVLPDGRRKIRTHKYKYTTGMSGMALF</sequence>
<dbReference type="Gene3D" id="3.40.50.880">
    <property type="match status" value="1"/>
</dbReference>
<dbReference type="InterPro" id="IPR002347">
    <property type="entry name" value="SDR_fam"/>
</dbReference>
<dbReference type="Pfam" id="PF13561">
    <property type="entry name" value="adh_short_C2"/>
    <property type="match status" value="1"/>
</dbReference>
<organism evidence="5 6">
    <name type="scientific">Fusarium pseudocircinatum</name>
    <dbReference type="NCBI Taxonomy" id="56676"/>
    <lineage>
        <taxon>Eukaryota</taxon>
        <taxon>Fungi</taxon>
        <taxon>Dikarya</taxon>
        <taxon>Ascomycota</taxon>
        <taxon>Pezizomycotina</taxon>
        <taxon>Sordariomycetes</taxon>
        <taxon>Hypocreomycetidae</taxon>
        <taxon>Hypocreales</taxon>
        <taxon>Nectriaceae</taxon>
        <taxon>Fusarium</taxon>
        <taxon>Fusarium fujikuroi species complex</taxon>
    </lineage>
</organism>
<dbReference type="CDD" id="cd05233">
    <property type="entry name" value="SDR_c"/>
    <property type="match status" value="1"/>
</dbReference>
<dbReference type="CDD" id="cd01741">
    <property type="entry name" value="GATase1_1"/>
    <property type="match status" value="1"/>
</dbReference>
<comment type="similarity">
    <text evidence="1">Belongs to the short-chain dehydrogenases/reductases (SDR) family.</text>
</comment>
<feature type="region of interest" description="Disordered" evidence="4">
    <location>
        <begin position="568"/>
        <end position="587"/>
    </location>
</feature>
<keyword evidence="2" id="KW-0521">NADP</keyword>
<dbReference type="PRINTS" id="PR00081">
    <property type="entry name" value="GDHRDH"/>
</dbReference>
<dbReference type="PANTHER" id="PTHR24321:SF8">
    <property type="entry name" value="ESTRADIOL 17-BETA-DEHYDROGENASE 8-RELATED"/>
    <property type="match status" value="1"/>
</dbReference>
<name>A0A8H5PRD1_9HYPO</name>
<dbReference type="FunFam" id="3.40.50.720:FF:000084">
    <property type="entry name" value="Short-chain dehydrogenase reductase"/>
    <property type="match status" value="1"/>
</dbReference>
<keyword evidence="6" id="KW-1185">Reference proteome</keyword>
<dbReference type="Proteomes" id="UP000546213">
    <property type="component" value="Unassembled WGS sequence"/>
</dbReference>
<accession>A0A8H5PRD1</accession>
<evidence type="ECO:0000256" key="3">
    <source>
        <dbReference type="ARBA" id="ARBA00023002"/>
    </source>
</evidence>
<evidence type="ECO:0000256" key="4">
    <source>
        <dbReference type="SAM" id="MobiDB-lite"/>
    </source>
</evidence>
<dbReference type="GO" id="GO:0016491">
    <property type="term" value="F:oxidoreductase activity"/>
    <property type="evidence" value="ECO:0007669"/>
    <property type="project" value="UniProtKB-KW"/>
</dbReference>
<dbReference type="InterPro" id="IPR036291">
    <property type="entry name" value="NAD(P)-bd_dom_sf"/>
</dbReference>
<reference evidence="5 6" key="1">
    <citation type="submission" date="2020-05" db="EMBL/GenBank/DDBJ databases">
        <title>Identification and distribution of gene clusters putatively required for synthesis of sphingolipid metabolism inhibitors in phylogenetically diverse species of the filamentous fungus Fusarium.</title>
        <authorList>
            <person name="Kim H.-S."/>
            <person name="Busman M."/>
            <person name="Brown D.W."/>
            <person name="Divon H."/>
            <person name="Uhlig S."/>
            <person name="Proctor R.H."/>
        </authorList>
    </citation>
    <scope>NUCLEOTIDE SEQUENCE [LARGE SCALE GENOMIC DNA]</scope>
    <source>
        <strain evidence="5 6">NRRL 36939</strain>
    </source>
</reference>
<dbReference type="Gene3D" id="3.40.50.720">
    <property type="entry name" value="NAD(P)-binding Rossmann-like Domain"/>
    <property type="match status" value="1"/>
</dbReference>
<keyword evidence="3" id="KW-0560">Oxidoreductase</keyword>
<dbReference type="SUPFAM" id="SSF51735">
    <property type="entry name" value="NAD(P)-binding Rossmann-fold domains"/>
    <property type="match status" value="1"/>
</dbReference>
<dbReference type="InterPro" id="IPR029062">
    <property type="entry name" value="Class_I_gatase-like"/>
</dbReference>